<dbReference type="Gene3D" id="3.30.300.130">
    <property type="entry name" value="Fe-S cluster assembly (FSCA)"/>
    <property type="match status" value="1"/>
</dbReference>
<evidence type="ECO:0000259" key="2">
    <source>
        <dbReference type="Pfam" id="PF01883"/>
    </source>
</evidence>
<reference evidence="4" key="1">
    <citation type="submission" date="2017-09" db="EMBL/GenBank/DDBJ databases">
        <authorList>
            <person name="Feng G."/>
            <person name="Zhu H."/>
        </authorList>
    </citation>
    <scope>NUCLEOTIDE SEQUENCE [LARGE SCALE GENOMIC DNA]</scope>
    <source>
        <strain evidence="4">1PNM-20</strain>
    </source>
</reference>
<dbReference type="Pfam" id="PF01883">
    <property type="entry name" value="FeS_assembly_P"/>
    <property type="match status" value="1"/>
</dbReference>
<accession>A0A2A2SBZ8</accession>
<feature type="region of interest" description="Disordered" evidence="1">
    <location>
        <begin position="114"/>
        <end position="139"/>
    </location>
</feature>
<dbReference type="InterPro" id="IPR034904">
    <property type="entry name" value="FSCA_dom_sf"/>
</dbReference>
<feature type="domain" description="MIP18 family-like" evidence="2">
    <location>
        <begin position="35"/>
        <end position="109"/>
    </location>
</feature>
<dbReference type="EMBL" id="NSLI01000005">
    <property type="protein sequence ID" value="PAX06779.1"/>
    <property type="molecule type" value="Genomic_DNA"/>
</dbReference>
<dbReference type="AlphaFoldDB" id="A0A2A2SBZ8"/>
<keyword evidence="4" id="KW-1185">Reference proteome</keyword>
<proteinExistence type="predicted"/>
<evidence type="ECO:0000313" key="3">
    <source>
        <dbReference type="EMBL" id="PAX06779.1"/>
    </source>
</evidence>
<name>A0A2A2SBZ8_9SPHN</name>
<evidence type="ECO:0000313" key="4">
    <source>
        <dbReference type="Proteomes" id="UP000218151"/>
    </source>
</evidence>
<dbReference type="InterPro" id="IPR002744">
    <property type="entry name" value="MIP18-like"/>
</dbReference>
<dbReference type="Proteomes" id="UP000218151">
    <property type="component" value="Unassembled WGS sequence"/>
</dbReference>
<dbReference type="OrthoDB" id="7605428at2"/>
<sequence>MELLGRYGMTVDDPLAQPGASSDDPLARPGASFDDQVRAVLSRIHDPCSVAAGRPTSVLDLGLVLGWALDAGVLTVRFCVTFPGCTMAPHFTEAAARDLLLLPGVDRVETVVDTAHDWSPPPPRPMAGRPQAWRERVAS</sequence>
<evidence type="ECO:0000256" key="1">
    <source>
        <dbReference type="SAM" id="MobiDB-lite"/>
    </source>
</evidence>
<dbReference type="SUPFAM" id="SSF117916">
    <property type="entry name" value="Fe-S cluster assembly (FSCA) domain-like"/>
    <property type="match status" value="1"/>
</dbReference>
<protein>
    <recommendedName>
        <fullName evidence="2">MIP18 family-like domain-containing protein</fullName>
    </recommendedName>
</protein>
<dbReference type="RefSeq" id="WP_095999524.1">
    <property type="nucleotide sequence ID" value="NZ_NSLI01000005.1"/>
</dbReference>
<gene>
    <name evidence="3" type="ORF">CKY28_16805</name>
</gene>
<comment type="caution">
    <text evidence="3">The sequence shown here is derived from an EMBL/GenBank/DDBJ whole genome shotgun (WGS) entry which is preliminary data.</text>
</comment>
<feature type="region of interest" description="Disordered" evidence="1">
    <location>
        <begin position="9"/>
        <end position="29"/>
    </location>
</feature>
<organism evidence="3 4">
    <name type="scientific">Sphingomonas lenta</name>
    <dbReference type="NCBI Taxonomy" id="1141887"/>
    <lineage>
        <taxon>Bacteria</taxon>
        <taxon>Pseudomonadati</taxon>
        <taxon>Pseudomonadota</taxon>
        <taxon>Alphaproteobacteria</taxon>
        <taxon>Sphingomonadales</taxon>
        <taxon>Sphingomonadaceae</taxon>
        <taxon>Sphingomonas</taxon>
    </lineage>
</organism>